<sequence>MLRLSSRQAVVCLSSDWPTETPPSPDFLVTYRSNNNLIIKHVKFLEEGLVHQFGELDRSKFGILGTKGGNSVLMSMRLSMYVRSGPQYMQEVRFCCTTERTGKATVTSLESHRAVGRLAFLSVTQARGGLSDFVGRIPMHPMQPLLNPWHNASNYMVTLPTLVLSMESRPFPPLHLARILCDSKEYAVLCIQA</sequence>
<reference evidence="3" key="2">
    <citation type="submission" date="2020-04" db="EMBL/GenBank/DDBJ databases">
        <authorList>
            <consortium name="NCBI Genome Project"/>
        </authorList>
    </citation>
    <scope>NUCLEOTIDE SEQUENCE</scope>
    <source>
        <strain evidence="3">CBS 781.70</strain>
    </source>
</reference>
<reference evidence="3" key="3">
    <citation type="submission" date="2025-04" db="UniProtKB">
        <authorList>
            <consortium name="RefSeq"/>
        </authorList>
    </citation>
    <scope>IDENTIFICATION</scope>
    <source>
        <strain evidence="3">CBS 781.70</strain>
    </source>
</reference>
<name>A0A6G1G1N4_9PEZI</name>
<reference evidence="1 3" key="1">
    <citation type="submission" date="2020-01" db="EMBL/GenBank/DDBJ databases">
        <authorList>
            <consortium name="DOE Joint Genome Institute"/>
            <person name="Haridas S."/>
            <person name="Albert R."/>
            <person name="Binder M."/>
            <person name="Bloem J."/>
            <person name="Labutti K."/>
            <person name="Salamov A."/>
            <person name="Andreopoulos B."/>
            <person name="Baker S.E."/>
            <person name="Barry K."/>
            <person name="Bills G."/>
            <person name="Bluhm B.H."/>
            <person name="Cannon C."/>
            <person name="Castanera R."/>
            <person name="Culley D.E."/>
            <person name="Daum C."/>
            <person name="Ezra D."/>
            <person name="Gonzalez J.B."/>
            <person name="Henrissat B."/>
            <person name="Kuo A."/>
            <person name="Liang C."/>
            <person name="Lipzen A."/>
            <person name="Lutzoni F."/>
            <person name="Magnuson J."/>
            <person name="Mondo S."/>
            <person name="Nolan M."/>
            <person name="Ohm R."/>
            <person name="Pangilinan J."/>
            <person name="Park H.-J."/>
            <person name="Ramirez L."/>
            <person name="Alfaro M."/>
            <person name="Sun H."/>
            <person name="Tritt A."/>
            <person name="Yoshinaga Y."/>
            <person name="Zwiers L.-H."/>
            <person name="Turgeon B.G."/>
            <person name="Goodwin S.B."/>
            <person name="Spatafora J.W."/>
            <person name="Crous P.W."/>
            <person name="Grigoriev I.V."/>
        </authorList>
    </citation>
    <scope>NUCLEOTIDE SEQUENCE</scope>
    <source>
        <strain evidence="1 3">CBS 781.70</strain>
    </source>
</reference>
<dbReference type="AlphaFoldDB" id="A0A6G1G1N4"/>
<evidence type="ECO:0000313" key="3">
    <source>
        <dbReference type="RefSeq" id="XP_033533559.1"/>
    </source>
</evidence>
<accession>A0A6G1G1N4</accession>
<gene>
    <name evidence="1 3" type="ORF">P152DRAFT_37793</name>
</gene>
<keyword evidence="2" id="KW-1185">Reference proteome</keyword>
<protein>
    <submittedName>
        <fullName evidence="1 3">Uncharacterized protein</fullName>
    </submittedName>
</protein>
<organism evidence="1">
    <name type="scientific">Eremomyces bilateralis CBS 781.70</name>
    <dbReference type="NCBI Taxonomy" id="1392243"/>
    <lineage>
        <taxon>Eukaryota</taxon>
        <taxon>Fungi</taxon>
        <taxon>Dikarya</taxon>
        <taxon>Ascomycota</taxon>
        <taxon>Pezizomycotina</taxon>
        <taxon>Dothideomycetes</taxon>
        <taxon>Dothideomycetes incertae sedis</taxon>
        <taxon>Eremomycetales</taxon>
        <taxon>Eremomycetaceae</taxon>
        <taxon>Eremomyces</taxon>
    </lineage>
</organism>
<dbReference type="RefSeq" id="XP_033533559.1">
    <property type="nucleotide sequence ID" value="XM_033675658.1"/>
</dbReference>
<evidence type="ECO:0000313" key="1">
    <source>
        <dbReference type="EMBL" id="KAF1811928.1"/>
    </source>
</evidence>
<proteinExistence type="predicted"/>
<evidence type="ECO:0000313" key="2">
    <source>
        <dbReference type="Proteomes" id="UP000504638"/>
    </source>
</evidence>
<dbReference type="Proteomes" id="UP000504638">
    <property type="component" value="Unplaced"/>
</dbReference>
<dbReference type="EMBL" id="ML975159">
    <property type="protein sequence ID" value="KAF1811928.1"/>
    <property type="molecule type" value="Genomic_DNA"/>
</dbReference>
<dbReference type="GeneID" id="54416228"/>